<dbReference type="EMBL" id="QICM01000026">
    <property type="protein sequence ID" value="PXV63080.1"/>
    <property type="molecule type" value="Genomic_DNA"/>
</dbReference>
<keyword evidence="2" id="KW-0812">Transmembrane</keyword>
<reference evidence="4 5" key="1">
    <citation type="submission" date="2018-04" db="EMBL/GenBank/DDBJ databases">
        <title>Subsurface microbial communities from deep shales in Ohio and West Virginia, USA.</title>
        <authorList>
            <person name="Wrighton K."/>
        </authorList>
    </citation>
    <scope>NUCLEOTIDE SEQUENCE [LARGE SCALE GENOMIC DNA]</scope>
    <source>
        <strain evidence="4 5">MSL28</strain>
    </source>
</reference>
<protein>
    <submittedName>
        <fullName evidence="4">Lipopolysaccharide/colanic/teichoic acid biosynthesis glycosyltransferase</fullName>
    </submittedName>
</protein>
<name>A0A318DZD0_9FIRM</name>
<dbReference type="RefSeq" id="WP_110301091.1">
    <property type="nucleotide sequence ID" value="NZ_QICM01000026.1"/>
</dbReference>
<accession>A0A318DZD0</accession>
<keyword evidence="2" id="KW-1133">Transmembrane helix</keyword>
<feature type="transmembrane region" description="Helical" evidence="2">
    <location>
        <begin position="12"/>
        <end position="37"/>
    </location>
</feature>
<dbReference type="Proteomes" id="UP000247389">
    <property type="component" value="Unassembled WGS sequence"/>
</dbReference>
<evidence type="ECO:0000313" key="5">
    <source>
        <dbReference type="Proteomes" id="UP000247389"/>
    </source>
</evidence>
<evidence type="ECO:0000256" key="2">
    <source>
        <dbReference type="SAM" id="Phobius"/>
    </source>
</evidence>
<keyword evidence="4" id="KW-0808">Transferase</keyword>
<gene>
    <name evidence="4" type="ORF">C8C78_12617</name>
</gene>
<dbReference type="InterPro" id="IPR003362">
    <property type="entry name" value="Bact_transf"/>
</dbReference>
<organism evidence="4 5">
    <name type="scientific">Halanaerobium congolense</name>
    <dbReference type="NCBI Taxonomy" id="54121"/>
    <lineage>
        <taxon>Bacteria</taxon>
        <taxon>Bacillati</taxon>
        <taxon>Bacillota</taxon>
        <taxon>Clostridia</taxon>
        <taxon>Halanaerobiales</taxon>
        <taxon>Halanaerobiaceae</taxon>
        <taxon>Halanaerobium</taxon>
    </lineage>
</organism>
<evidence type="ECO:0000256" key="1">
    <source>
        <dbReference type="ARBA" id="ARBA00006464"/>
    </source>
</evidence>
<dbReference type="GO" id="GO:0016780">
    <property type="term" value="F:phosphotransferase activity, for other substituted phosphate groups"/>
    <property type="evidence" value="ECO:0007669"/>
    <property type="project" value="TreeGrafter"/>
</dbReference>
<evidence type="ECO:0000259" key="3">
    <source>
        <dbReference type="Pfam" id="PF02397"/>
    </source>
</evidence>
<dbReference type="AlphaFoldDB" id="A0A318DZD0"/>
<comment type="caution">
    <text evidence="4">The sequence shown here is derived from an EMBL/GenBank/DDBJ whole genome shotgun (WGS) entry which is preliminary data.</text>
</comment>
<evidence type="ECO:0000313" key="4">
    <source>
        <dbReference type="EMBL" id="PXV63080.1"/>
    </source>
</evidence>
<keyword evidence="2" id="KW-0472">Membrane</keyword>
<proteinExistence type="inferred from homology"/>
<feature type="domain" description="Bacterial sugar transferase" evidence="3">
    <location>
        <begin position="9"/>
        <end position="184"/>
    </location>
</feature>
<comment type="similarity">
    <text evidence="1">Belongs to the bacterial sugar transferase family.</text>
</comment>
<dbReference type="PANTHER" id="PTHR30576">
    <property type="entry name" value="COLANIC BIOSYNTHESIS UDP-GLUCOSE LIPID CARRIER TRANSFERASE"/>
    <property type="match status" value="1"/>
</dbReference>
<dbReference type="PANTHER" id="PTHR30576:SF8">
    <property type="entry name" value="UNDECAPRENYL-PHOSPHATE GALACTOSE PHOSPHOTRANSFERASE"/>
    <property type="match status" value="1"/>
</dbReference>
<sequence length="207" mass="24210">MRTIQLILKRIIDIFISLIGLMVISPIFLLIYIMIYFKLGSPVFFIQKRPGKNEKIFKMIKFRTMLDVKDENGKLLPDKKRLTSFGKFLRSSSLDELPELINVLKGEMSLVGPRPLLVEYLPRYNEHQARRHEMRPGITGLAQVNGRNTISWEDKFDYDVKYIDNFSLLLDLKIIIKTFFKVFKREDISSKNHATMEKFNGTDNSNS</sequence>
<dbReference type="Pfam" id="PF02397">
    <property type="entry name" value="Bac_transf"/>
    <property type="match status" value="1"/>
</dbReference>